<comment type="caution">
    <text evidence="2">The sequence shown here is derived from an EMBL/GenBank/DDBJ whole genome shotgun (WGS) entry which is preliminary data.</text>
</comment>
<dbReference type="PANTHER" id="PTHR47751:SF1">
    <property type="entry name" value="SUPERFAMILY HYDROLASE, PUTATIVE (AFU_ORTHOLOGUE AFUA_2G16580)-RELATED"/>
    <property type="match status" value="1"/>
</dbReference>
<dbReference type="InterPro" id="IPR051411">
    <property type="entry name" value="Polyketide_trans_af380"/>
</dbReference>
<dbReference type="Pfam" id="PF02129">
    <property type="entry name" value="Peptidase_S15"/>
    <property type="match status" value="1"/>
</dbReference>
<dbReference type="PANTHER" id="PTHR47751">
    <property type="entry name" value="SUPERFAMILY HYDROLASE, PUTATIVE (AFU_ORTHOLOGUE AFUA_2G16580)-RELATED"/>
    <property type="match status" value="1"/>
</dbReference>
<reference evidence="3 4" key="1">
    <citation type="submission" date="2016-05" db="EMBL/GenBank/DDBJ databases">
        <title>Draft genome sequence of Pediococcus parvulus 2.6, a probiotic beta-glucan producer strain.</title>
        <authorList>
            <person name="Mohedano M.L."/>
            <person name="Perez-Ramos A."/>
            <person name="Duenas M.T."/>
            <person name="Lamontanara A."/>
            <person name="Orru L."/>
            <person name="Spano G."/>
            <person name="Capozzi V."/>
            <person name="Lopez P."/>
        </authorList>
    </citation>
    <scope>NUCLEOTIDE SEQUENCE [LARGE SCALE GENOMIC DNA]</scope>
    <source>
        <strain evidence="3 4">2.6</strain>
    </source>
</reference>
<dbReference type="Proteomes" id="UP000077280">
    <property type="component" value="Unassembled WGS sequence"/>
</dbReference>
<proteinExistence type="predicted"/>
<protein>
    <submittedName>
        <fullName evidence="2">Alpha/beta hydrolase</fullName>
    </submittedName>
    <submittedName>
        <fullName evidence="3">Dienelactone hydrolase</fullName>
    </submittedName>
</protein>
<dbReference type="GeneID" id="93383603"/>
<keyword evidence="2" id="KW-0378">Hydrolase</keyword>
<accession>A0AAP5TBP6</accession>
<name>A0AAP5TBP6_9LACO</name>
<dbReference type="InterPro" id="IPR000383">
    <property type="entry name" value="Xaa-Pro-like_dom"/>
</dbReference>
<dbReference type="GO" id="GO:0016787">
    <property type="term" value="F:hydrolase activity"/>
    <property type="evidence" value="ECO:0007669"/>
    <property type="project" value="UniProtKB-KW"/>
</dbReference>
<evidence type="ECO:0000313" key="2">
    <source>
        <dbReference type="EMBL" id="MDV7694829.1"/>
    </source>
</evidence>
<evidence type="ECO:0000259" key="1">
    <source>
        <dbReference type="Pfam" id="PF02129"/>
    </source>
</evidence>
<dbReference type="Gene3D" id="3.40.50.1820">
    <property type="entry name" value="alpha/beta hydrolase"/>
    <property type="match status" value="1"/>
</dbReference>
<evidence type="ECO:0000313" key="3">
    <source>
        <dbReference type="EMBL" id="OAD65019.1"/>
    </source>
</evidence>
<feature type="domain" description="Xaa-Pro dipeptidyl-peptidase-like" evidence="1">
    <location>
        <begin position="32"/>
        <end position="195"/>
    </location>
</feature>
<keyword evidence="4" id="KW-1185">Reference proteome</keyword>
<dbReference type="SUPFAM" id="SSF53474">
    <property type="entry name" value="alpha/beta-Hydrolases"/>
    <property type="match status" value="1"/>
</dbReference>
<reference evidence="2" key="2">
    <citation type="submission" date="2019-10" db="EMBL/GenBank/DDBJ databases">
        <title>Malate fermentation in French cider.</title>
        <authorList>
            <person name="Cousin F.J."/>
            <person name="Medina Fernandez S."/>
            <person name="Misery B."/>
            <person name="Laplace J.-M."/>
            <person name="Cretenet M."/>
        </authorList>
    </citation>
    <scope>NUCLEOTIDE SEQUENCE</scope>
    <source>
        <strain evidence="2">UCMA15901</strain>
    </source>
</reference>
<evidence type="ECO:0000313" key="4">
    <source>
        <dbReference type="Proteomes" id="UP000077280"/>
    </source>
</evidence>
<dbReference type="EMBL" id="LXND01000001">
    <property type="protein sequence ID" value="OAD65019.1"/>
    <property type="molecule type" value="Genomic_DNA"/>
</dbReference>
<evidence type="ECO:0000313" key="5">
    <source>
        <dbReference type="Proteomes" id="UP001275867"/>
    </source>
</evidence>
<dbReference type="Proteomes" id="UP001275867">
    <property type="component" value="Unassembled WGS sequence"/>
</dbReference>
<dbReference type="Gene3D" id="1.10.10.800">
    <property type="match status" value="1"/>
</dbReference>
<dbReference type="InterPro" id="IPR029058">
    <property type="entry name" value="AB_hydrolase_fold"/>
</dbReference>
<gene>
    <name evidence="3" type="ORF">A7K95_00185</name>
    <name evidence="2" type="ORF">GA842_08120</name>
</gene>
<organism evidence="2 5">
    <name type="scientific">Pediococcus parvulus</name>
    <dbReference type="NCBI Taxonomy" id="54062"/>
    <lineage>
        <taxon>Bacteria</taxon>
        <taxon>Bacillati</taxon>
        <taxon>Bacillota</taxon>
        <taxon>Bacilli</taxon>
        <taxon>Lactobacillales</taxon>
        <taxon>Lactobacillaceae</taxon>
        <taxon>Pediococcus</taxon>
    </lineage>
</organism>
<dbReference type="EMBL" id="WERX01000026">
    <property type="protein sequence ID" value="MDV7694829.1"/>
    <property type="molecule type" value="Genomic_DNA"/>
</dbReference>
<sequence length="331" mass="36475">MENQFGLVYKDALKENVAGKVNIRTVAYEANGVKASANVYTPANYIEDGKDLYPAITVAHPNGGVKEQVAGLFAQKLAENGYIAVAADAAYQGASDGLPRNTDNPAYRTEDIRAMADFLESFPGVDNNRIGALGICVGGGYTIEAAKTDKRLKAIATISMFNSGRVRRNGFHDSQLDSIQDRLQDAAQARTKEKRGDEVEYIGELYTKPVILSEEQLSKIPAGLYRDGMIYYGNTHFHPNSTGRYTKSSLINLMAFDAEDHVDLIDQPLLMMAGSDADTRYMTDAVYKKATGTDDKELFLLDGASHIDTYWKEPYVTQETEKLVSFFGEKL</sequence>
<dbReference type="RefSeq" id="WP_068804690.1">
    <property type="nucleotide sequence ID" value="NZ_LXND01000001.1"/>
</dbReference>
<dbReference type="AlphaFoldDB" id="A0AAP5TBP6"/>